<sequence length="269" mass="29780">MDKAGDAGTLIAPAALYLTAILEHILSDVSRVASRDSSRANATVQDLYTALCEEEGIYSFFKTLEVYGRIEHLCKAPAPRRSKSIHRDTSISRTSSLYHEGDSSNVSRDSNPRSDSRASTDKGKGLRMFGRSSQDGDGGGHRRSNSARSNATHQTDTMSVESELQEEFDELMRNSATMKVSLTPDRLRTMEVYKAEKDQRNRRPPPLNFQKSDHDLASAPPRVESRRPSNRHVESIAEGEEDTAAPSQQPHITQSRPRGASVNISPEQP</sequence>
<feature type="compositionally biased region" description="Polar residues" evidence="1">
    <location>
        <begin position="245"/>
        <end position="269"/>
    </location>
</feature>
<dbReference type="STRING" id="97359.A0A550CSV5"/>
<proteinExistence type="predicted"/>
<feature type="non-terminal residue" evidence="2">
    <location>
        <position position="269"/>
    </location>
</feature>
<dbReference type="OrthoDB" id="5382203at2759"/>
<feature type="region of interest" description="Disordered" evidence="1">
    <location>
        <begin position="77"/>
        <end position="164"/>
    </location>
</feature>
<dbReference type="Proteomes" id="UP000320762">
    <property type="component" value="Unassembled WGS sequence"/>
</dbReference>
<protein>
    <submittedName>
        <fullName evidence="2">Uncharacterized protein</fullName>
    </submittedName>
</protein>
<accession>A0A550CSV5</accession>
<feature type="region of interest" description="Disordered" evidence="1">
    <location>
        <begin position="194"/>
        <end position="269"/>
    </location>
</feature>
<evidence type="ECO:0000256" key="1">
    <source>
        <dbReference type="SAM" id="MobiDB-lite"/>
    </source>
</evidence>
<dbReference type="AlphaFoldDB" id="A0A550CSV5"/>
<gene>
    <name evidence="2" type="ORF">BD626DRAFT_371920</name>
</gene>
<feature type="compositionally biased region" description="Basic and acidic residues" evidence="1">
    <location>
        <begin position="110"/>
        <end position="124"/>
    </location>
</feature>
<reference evidence="2 3" key="1">
    <citation type="journal article" date="2019" name="New Phytol.">
        <title>Comparative genomics reveals unique wood-decay strategies and fruiting body development in the Schizophyllaceae.</title>
        <authorList>
            <person name="Almasi E."/>
            <person name="Sahu N."/>
            <person name="Krizsan K."/>
            <person name="Balint B."/>
            <person name="Kovacs G.M."/>
            <person name="Kiss B."/>
            <person name="Cseklye J."/>
            <person name="Drula E."/>
            <person name="Henrissat B."/>
            <person name="Nagy I."/>
            <person name="Chovatia M."/>
            <person name="Adam C."/>
            <person name="LaButti K."/>
            <person name="Lipzen A."/>
            <person name="Riley R."/>
            <person name="Grigoriev I.V."/>
            <person name="Nagy L.G."/>
        </authorList>
    </citation>
    <scope>NUCLEOTIDE SEQUENCE [LARGE SCALE GENOMIC DNA]</scope>
    <source>
        <strain evidence="2 3">NL-1724</strain>
    </source>
</reference>
<feature type="compositionally biased region" description="Polar residues" evidence="1">
    <location>
        <begin position="146"/>
        <end position="162"/>
    </location>
</feature>
<evidence type="ECO:0000313" key="3">
    <source>
        <dbReference type="Proteomes" id="UP000320762"/>
    </source>
</evidence>
<feature type="compositionally biased region" description="Basic and acidic residues" evidence="1">
    <location>
        <begin position="223"/>
        <end position="235"/>
    </location>
</feature>
<comment type="caution">
    <text evidence="2">The sequence shown here is derived from an EMBL/GenBank/DDBJ whole genome shotgun (WGS) entry which is preliminary data.</text>
</comment>
<name>A0A550CSV5_9AGAR</name>
<feature type="compositionally biased region" description="Polar residues" evidence="1">
    <location>
        <begin position="91"/>
        <end position="109"/>
    </location>
</feature>
<dbReference type="EMBL" id="VDMD01000002">
    <property type="protein sequence ID" value="TRM67871.1"/>
    <property type="molecule type" value="Genomic_DNA"/>
</dbReference>
<evidence type="ECO:0000313" key="2">
    <source>
        <dbReference type="EMBL" id="TRM67871.1"/>
    </source>
</evidence>
<keyword evidence="3" id="KW-1185">Reference proteome</keyword>
<organism evidence="2 3">
    <name type="scientific">Schizophyllum amplum</name>
    <dbReference type="NCBI Taxonomy" id="97359"/>
    <lineage>
        <taxon>Eukaryota</taxon>
        <taxon>Fungi</taxon>
        <taxon>Dikarya</taxon>
        <taxon>Basidiomycota</taxon>
        <taxon>Agaricomycotina</taxon>
        <taxon>Agaricomycetes</taxon>
        <taxon>Agaricomycetidae</taxon>
        <taxon>Agaricales</taxon>
        <taxon>Schizophyllaceae</taxon>
        <taxon>Schizophyllum</taxon>
    </lineage>
</organism>